<proteinExistence type="predicted"/>
<sequence>MLGDITNVVALRDITNAGGSAAKLGVSTKACRGFDSVPTISYRHAGHDLPLFSDVQAKRARRCALEEAIATVQDSLLSTGLDSEWTSVLAERLVFLDSNSELNVILRVHGWNGTQFCGPPDREQLLLDLRKPVAHWRARPRRGGA</sequence>
<protein>
    <submittedName>
        <fullName evidence="1">Uncharacterized protein</fullName>
    </submittedName>
</protein>
<accession>A0A7S1A9K6</accession>
<evidence type="ECO:0000313" key="1">
    <source>
        <dbReference type="EMBL" id="CAD8847090.1"/>
    </source>
</evidence>
<gene>
    <name evidence="1" type="ORF">NSCI0253_LOCUS21440</name>
</gene>
<dbReference type="AlphaFoldDB" id="A0A7S1A9K6"/>
<dbReference type="EMBL" id="HBFQ01030484">
    <property type="protein sequence ID" value="CAD8847090.1"/>
    <property type="molecule type" value="Transcribed_RNA"/>
</dbReference>
<reference evidence="1" key="1">
    <citation type="submission" date="2021-01" db="EMBL/GenBank/DDBJ databases">
        <authorList>
            <person name="Corre E."/>
            <person name="Pelletier E."/>
            <person name="Niang G."/>
            <person name="Scheremetjew M."/>
            <person name="Finn R."/>
            <person name="Kale V."/>
            <person name="Holt S."/>
            <person name="Cochrane G."/>
            <person name="Meng A."/>
            <person name="Brown T."/>
            <person name="Cohen L."/>
        </authorList>
    </citation>
    <scope>NUCLEOTIDE SEQUENCE</scope>
</reference>
<name>A0A7S1A9K6_NOCSC</name>
<organism evidence="1">
    <name type="scientific">Noctiluca scintillans</name>
    <name type="common">Sea sparkle</name>
    <name type="synonym">Red tide dinoflagellate</name>
    <dbReference type="NCBI Taxonomy" id="2966"/>
    <lineage>
        <taxon>Eukaryota</taxon>
        <taxon>Sar</taxon>
        <taxon>Alveolata</taxon>
        <taxon>Dinophyceae</taxon>
        <taxon>Noctilucales</taxon>
        <taxon>Noctilucaceae</taxon>
        <taxon>Noctiluca</taxon>
    </lineage>
</organism>